<proteinExistence type="predicted"/>
<dbReference type="KEGG" id="maqu:Maq22A_1p34845"/>
<keyword evidence="2" id="KW-0614">Plasmid</keyword>
<evidence type="ECO:0000313" key="2">
    <source>
        <dbReference type="EMBL" id="BAQ49226.1"/>
    </source>
</evidence>
<organism evidence="2 3">
    <name type="scientific">Methylobacterium aquaticum</name>
    <dbReference type="NCBI Taxonomy" id="270351"/>
    <lineage>
        <taxon>Bacteria</taxon>
        <taxon>Pseudomonadati</taxon>
        <taxon>Pseudomonadota</taxon>
        <taxon>Alphaproteobacteria</taxon>
        <taxon>Hyphomicrobiales</taxon>
        <taxon>Methylobacteriaceae</taxon>
        <taxon>Methylobacterium</taxon>
    </lineage>
</organism>
<evidence type="ECO:0000313" key="3">
    <source>
        <dbReference type="Proteomes" id="UP000061432"/>
    </source>
</evidence>
<sequence length="79" mass="8655">MRLPGERAQSGTQVRDPLAYNSRTPNFLPPIRLEMASCAILTTLHPVVTPIHARTPPMPGPDMLARWLDLVPLTAADLS</sequence>
<reference evidence="3" key="2">
    <citation type="submission" date="2015-01" db="EMBL/GenBank/DDBJ databases">
        <title>Complete genome sequence of Methylobacterium aquaticum strain 22A.</title>
        <authorList>
            <person name="Tani A."/>
            <person name="Ogura Y."/>
            <person name="Hayashi T."/>
        </authorList>
    </citation>
    <scope>NUCLEOTIDE SEQUENCE [LARGE SCALE GENOMIC DNA]</scope>
    <source>
        <strain evidence="3">MA-22A</strain>
        <plasmid evidence="3">Plasmid pMaq22A_1p DNA</plasmid>
    </source>
</reference>
<dbReference type="Proteomes" id="UP000061432">
    <property type="component" value="Plasmid pMaq22A_1p"/>
</dbReference>
<dbReference type="AlphaFoldDB" id="A0A0C6F8X9"/>
<evidence type="ECO:0000256" key="1">
    <source>
        <dbReference type="SAM" id="MobiDB-lite"/>
    </source>
</evidence>
<feature type="region of interest" description="Disordered" evidence="1">
    <location>
        <begin position="1"/>
        <end position="22"/>
    </location>
</feature>
<reference evidence="2 3" key="1">
    <citation type="journal article" date="2015" name="Genome Announc.">
        <title>Complete Genome Sequence of Methylobacterium aquaticum Strain 22A, Isolated from Racomitrium japonicum Moss.</title>
        <authorList>
            <person name="Tani A."/>
            <person name="Ogura Y."/>
            <person name="Hayashi T."/>
            <person name="Kimbara K."/>
        </authorList>
    </citation>
    <scope>NUCLEOTIDE SEQUENCE [LARGE SCALE GENOMIC DNA]</scope>
    <source>
        <strain evidence="2 3">MA-22A</strain>
        <plasmid evidence="3">Plasmid pMaq22A_1p DNA</plasmid>
    </source>
</reference>
<geneLocation type="plasmid" evidence="3">
    <name>pMaq22A_1p DNA</name>
</geneLocation>
<dbReference type="PATRIC" id="fig|270351.10.peg.6277"/>
<name>A0A0C6F8X9_9HYPH</name>
<dbReference type="EMBL" id="AP014705">
    <property type="protein sequence ID" value="BAQ49226.1"/>
    <property type="molecule type" value="Genomic_DNA"/>
</dbReference>
<accession>A0A0C6F8X9</accession>
<protein>
    <submittedName>
        <fullName evidence="2">Uncharacterized protein</fullName>
    </submittedName>
</protein>
<gene>
    <name evidence="2" type="ORF">Maq22A_1p34845</name>
</gene>